<keyword evidence="3" id="KW-0479">Metal-binding</keyword>
<dbReference type="InParanoid" id="T1ERB0"/>
<feature type="domain" description="JmjC" evidence="7">
    <location>
        <begin position="292"/>
        <end position="434"/>
    </location>
</feature>
<evidence type="ECO:0000256" key="2">
    <source>
        <dbReference type="ARBA" id="ARBA00004123"/>
    </source>
</evidence>
<keyword evidence="10" id="KW-1185">Reference proteome</keyword>
<dbReference type="HOGENOM" id="CLU_016785_0_3_1"/>
<evidence type="ECO:0000313" key="9">
    <source>
        <dbReference type="EnsemblMetazoa" id="HelroP161296"/>
    </source>
</evidence>
<dbReference type="PANTHER" id="PTHR12461">
    <property type="entry name" value="HYPOXIA-INDUCIBLE FACTOR 1 ALPHA INHIBITOR-RELATED"/>
    <property type="match status" value="1"/>
</dbReference>
<dbReference type="AlphaFoldDB" id="T1ERB0"/>
<dbReference type="Pfam" id="PF13621">
    <property type="entry name" value="Cupin_8"/>
    <property type="match status" value="1"/>
</dbReference>
<dbReference type="SUPFAM" id="SSF51197">
    <property type="entry name" value="Clavaminate synthase-like"/>
    <property type="match status" value="1"/>
</dbReference>
<keyword evidence="4" id="KW-0560">Oxidoreductase</keyword>
<reference evidence="8 10" key="2">
    <citation type="journal article" date="2013" name="Nature">
        <title>Insights into bilaterian evolution from three spiralian genomes.</title>
        <authorList>
            <person name="Simakov O."/>
            <person name="Marletaz F."/>
            <person name="Cho S.J."/>
            <person name="Edsinger-Gonzales E."/>
            <person name="Havlak P."/>
            <person name="Hellsten U."/>
            <person name="Kuo D.H."/>
            <person name="Larsson T."/>
            <person name="Lv J."/>
            <person name="Arendt D."/>
            <person name="Savage R."/>
            <person name="Osoegawa K."/>
            <person name="de Jong P."/>
            <person name="Grimwood J."/>
            <person name="Chapman J.A."/>
            <person name="Shapiro H."/>
            <person name="Aerts A."/>
            <person name="Otillar R.P."/>
            <person name="Terry A.Y."/>
            <person name="Boore J.L."/>
            <person name="Grigoriev I.V."/>
            <person name="Lindberg D.R."/>
            <person name="Seaver E.C."/>
            <person name="Weisblat D.A."/>
            <person name="Putnam N.H."/>
            <person name="Rokhsar D.S."/>
        </authorList>
    </citation>
    <scope>NUCLEOTIDE SEQUENCE</scope>
</reference>
<dbReference type="EMBL" id="AMQM01000786">
    <property type="status" value="NOT_ANNOTATED_CDS"/>
    <property type="molecule type" value="Genomic_DNA"/>
</dbReference>
<dbReference type="FunFam" id="2.60.120.650:FF:000061">
    <property type="entry name" value="Glucosamine 6-phosphate N-acetyltransferase"/>
    <property type="match status" value="1"/>
</dbReference>
<dbReference type="InterPro" id="IPR041667">
    <property type="entry name" value="Cupin_8"/>
</dbReference>
<dbReference type="GO" id="GO:0046872">
    <property type="term" value="F:metal ion binding"/>
    <property type="evidence" value="ECO:0007669"/>
    <property type="project" value="UniProtKB-KW"/>
</dbReference>
<dbReference type="EnsemblMetazoa" id="HelroT161296">
    <property type="protein sequence ID" value="HelroP161296"/>
    <property type="gene ID" value="HelroG161296"/>
</dbReference>
<dbReference type="OrthoDB" id="47172at2759"/>
<dbReference type="GeneID" id="20199110"/>
<dbReference type="FunCoup" id="T1ERB0">
    <property type="interactions" value="564"/>
</dbReference>
<proteinExistence type="predicted"/>
<dbReference type="OMA" id="TINHWPA"/>
<dbReference type="KEGG" id="hro:HELRODRAFT_161296"/>
<dbReference type="GO" id="GO:0005634">
    <property type="term" value="C:nucleus"/>
    <property type="evidence" value="ECO:0000318"/>
    <property type="project" value="GO_Central"/>
</dbReference>
<dbReference type="GO" id="GO:0045892">
    <property type="term" value="P:negative regulation of DNA-templated transcription"/>
    <property type="evidence" value="ECO:0000318"/>
    <property type="project" value="GO_Central"/>
</dbReference>
<dbReference type="GO" id="GO:0051864">
    <property type="term" value="F:histone H3K36 demethylase activity"/>
    <property type="evidence" value="ECO:0000318"/>
    <property type="project" value="GO_Central"/>
</dbReference>
<name>T1ERB0_HELRO</name>
<dbReference type="InterPro" id="IPR003347">
    <property type="entry name" value="JmjC_dom"/>
</dbReference>
<evidence type="ECO:0000256" key="3">
    <source>
        <dbReference type="ARBA" id="ARBA00022723"/>
    </source>
</evidence>
<dbReference type="Proteomes" id="UP000015101">
    <property type="component" value="Unassembled WGS sequence"/>
</dbReference>
<accession>T1ERB0</accession>
<evidence type="ECO:0000259" key="7">
    <source>
        <dbReference type="PROSITE" id="PS51184"/>
    </source>
</evidence>
<dbReference type="EMBL" id="KB096742">
    <property type="protein sequence ID" value="ESO02069.1"/>
    <property type="molecule type" value="Genomic_DNA"/>
</dbReference>
<evidence type="ECO:0000256" key="5">
    <source>
        <dbReference type="ARBA" id="ARBA00023004"/>
    </source>
</evidence>
<evidence type="ECO:0000313" key="10">
    <source>
        <dbReference type="Proteomes" id="UP000015101"/>
    </source>
</evidence>
<dbReference type="CTD" id="20199110"/>
<keyword evidence="6" id="KW-0539">Nucleus</keyword>
<dbReference type="STRING" id="6412.T1ERB0"/>
<sequence>MNFMDENDEAFKFPLQLDNVIMPTDGDGPQSMFGNVFLEMVEDLRLAYQEGSRAKYEHCCTRSDILLEYVWEQFYIGHWKDVPLAWRKVYSQISCIKASSQYFLLKENFKEINFNEEQKNRIFKKQLKKILRSCDMGLLMGYSLPNSVLPQFASYIHNIYSTLFHVANFSSNINRENDVEHKQKKTKLIDNESIETVYCPSLEYFQTVIMKNGQPVLMKNCIDKWPALCERRWTVDYIRRKAGCRLVPIEIGSKYTDDSWSQKLMRIDEFIQQYILKDTEEKGYLAQYQLFDQIEDLRKDIIVPDYCSISSEDCDVNIDINAWFGPANTVSPLHRDEKENLFCQVFGQKYFKLIDPTYSDKLHIHSDHLLQTTSQIDVENVDLGRFPDFHRIPYKEVVVEAGDVLYIPPMYWHFVKSLSTSFSVTFWWENSPMK</sequence>
<keyword evidence="5" id="KW-0408">Iron</keyword>
<comment type="cofactor">
    <cofactor evidence="1">
        <name>Fe(2+)</name>
        <dbReference type="ChEBI" id="CHEBI:29033"/>
    </cofactor>
</comment>
<evidence type="ECO:0000256" key="6">
    <source>
        <dbReference type="ARBA" id="ARBA00023242"/>
    </source>
</evidence>
<evidence type="ECO:0000313" key="8">
    <source>
        <dbReference type="EMBL" id="ESO02069.1"/>
    </source>
</evidence>
<evidence type="ECO:0000256" key="1">
    <source>
        <dbReference type="ARBA" id="ARBA00001954"/>
    </source>
</evidence>
<organism evidence="9 10">
    <name type="scientific">Helobdella robusta</name>
    <name type="common">Californian leech</name>
    <dbReference type="NCBI Taxonomy" id="6412"/>
    <lineage>
        <taxon>Eukaryota</taxon>
        <taxon>Metazoa</taxon>
        <taxon>Spiralia</taxon>
        <taxon>Lophotrochozoa</taxon>
        <taxon>Annelida</taxon>
        <taxon>Clitellata</taxon>
        <taxon>Hirudinea</taxon>
        <taxon>Rhynchobdellida</taxon>
        <taxon>Glossiphoniidae</taxon>
        <taxon>Helobdella</taxon>
    </lineage>
</organism>
<evidence type="ECO:0000256" key="4">
    <source>
        <dbReference type="ARBA" id="ARBA00023002"/>
    </source>
</evidence>
<dbReference type="Gene3D" id="2.60.120.650">
    <property type="entry name" value="Cupin"/>
    <property type="match status" value="1"/>
</dbReference>
<dbReference type="PANTHER" id="PTHR12461:SF106">
    <property type="entry name" value="BIFUNCTIONAL PEPTIDASE AND ARGINYL-HYDROXYLASE JMJD5"/>
    <property type="match status" value="1"/>
</dbReference>
<dbReference type="PROSITE" id="PS51184">
    <property type="entry name" value="JMJC"/>
    <property type="match status" value="1"/>
</dbReference>
<gene>
    <name evidence="9" type="primary">20199110</name>
    <name evidence="8" type="ORF">HELRODRAFT_161296</name>
</gene>
<dbReference type="RefSeq" id="XP_009019477.1">
    <property type="nucleotide sequence ID" value="XM_009021229.1"/>
</dbReference>
<dbReference type="GO" id="GO:0106157">
    <property type="term" value="F:peptidyl-arginine 3-dioxygenase activity"/>
    <property type="evidence" value="ECO:0000318"/>
    <property type="project" value="GO_Central"/>
</dbReference>
<comment type="subcellular location">
    <subcellularLocation>
        <location evidence="2">Nucleus</location>
    </subcellularLocation>
</comment>
<reference evidence="9" key="3">
    <citation type="submission" date="2015-06" db="UniProtKB">
        <authorList>
            <consortium name="EnsemblMetazoa"/>
        </authorList>
    </citation>
    <scope>IDENTIFICATION</scope>
</reference>
<dbReference type="GO" id="GO:0003682">
    <property type="term" value="F:chromatin binding"/>
    <property type="evidence" value="ECO:0000318"/>
    <property type="project" value="GO_Central"/>
</dbReference>
<reference evidence="10" key="1">
    <citation type="submission" date="2012-12" db="EMBL/GenBank/DDBJ databases">
        <authorList>
            <person name="Hellsten U."/>
            <person name="Grimwood J."/>
            <person name="Chapman J.A."/>
            <person name="Shapiro H."/>
            <person name="Aerts A."/>
            <person name="Otillar R.P."/>
            <person name="Terry A.Y."/>
            <person name="Boore J.L."/>
            <person name="Simakov O."/>
            <person name="Marletaz F."/>
            <person name="Cho S.-J."/>
            <person name="Edsinger-Gonzales E."/>
            <person name="Havlak P."/>
            <person name="Kuo D.-H."/>
            <person name="Larsson T."/>
            <person name="Lv J."/>
            <person name="Arendt D."/>
            <person name="Savage R."/>
            <person name="Osoegawa K."/>
            <person name="de Jong P."/>
            <person name="Lindberg D.R."/>
            <person name="Seaver E.C."/>
            <person name="Weisblat D.A."/>
            <person name="Putnam N.H."/>
            <person name="Grigoriev I.V."/>
            <person name="Rokhsar D.S."/>
        </authorList>
    </citation>
    <scope>NUCLEOTIDE SEQUENCE</scope>
</reference>
<protein>
    <recommendedName>
        <fullName evidence="7">JmjC domain-containing protein</fullName>
    </recommendedName>
</protein>
<dbReference type="eggNOG" id="KOG2132">
    <property type="taxonomic scope" value="Eukaryota"/>
</dbReference>
<dbReference type="SMART" id="SM00558">
    <property type="entry name" value="JmjC"/>
    <property type="match status" value="1"/>
</dbReference>